<dbReference type="RefSeq" id="WP_111246390.1">
    <property type="nucleotide sequence ID" value="NZ_AP023358.1"/>
</dbReference>
<keyword evidence="2" id="KW-0732">Signal</keyword>
<feature type="signal peptide" evidence="2">
    <location>
        <begin position="1"/>
        <end position="23"/>
    </location>
</feature>
<dbReference type="AlphaFoldDB" id="A0A2W2CIL0"/>
<evidence type="ECO:0000256" key="2">
    <source>
        <dbReference type="SAM" id="SignalP"/>
    </source>
</evidence>
<name>A0A2W2CIL0_9ACTN</name>
<keyword evidence="4" id="KW-1185">Reference proteome</keyword>
<accession>A0A2W2CIL0</accession>
<evidence type="ECO:0000313" key="3">
    <source>
        <dbReference type="EMBL" id="PZF85366.1"/>
    </source>
</evidence>
<proteinExistence type="predicted"/>
<feature type="chain" id="PRO_5044187915" evidence="2">
    <location>
        <begin position="24"/>
        <end position="171"/>
    </location>
</feature>
<protein>
    <submittedName>
        <fullName evidence="3">Uncharacterized protein</fullName>
    </submittedName>
</protein>
<dbReference type="Proteomes" id="UP000248627">
    <property type="component" value="Unassembled WGS sequence"/>
</dbReference>
<sequence>MRVSFGRSAATAALVTAVSLGLAGCGLGGADEAEAQRVAQAAAEEALTKSRERVQAYLDAIEAKDVEAGRSQLCAVLHDAFDGAATGPNGDFADHFKVPQTEIIDVRPGPAGHEVSASVTVTVGKRKATRPLLFTVTRDGLDWCISDERPGGNSPDPGSGSATGTAPAPAP</sequence>
<dbReference type="PROSITE" id="PS51257">
    <property type="entry name" value="PROKAR_LIPOPROTEIN"/>
    <property type="match status" value="1"/>
</dbReference>
<reference evidence="3 4" key="1">
    <citation type="submission" date="2018-01" db="EMBL/GenBank/DDBJ databases">
        <title>Draft genome sequence of Jishengella endophytica.</title>
        <authorList>
            <person name="Sahin N."/>
            <person name="Ay H."/>
            <person name="Saygin H."/>
        </authorList>
    </citation>
    <scope>NUCLEOTIDE SEQUENCE [LARGE SCALE GENOMIC DNA]</scope>
    <source>
        <strain evidence="3 4">DSM 45430</strain>
    </source>
</reference>
<dbReference type="EMBL" id="POTX01000350">
    <property type="protein sequence ID" value="PZF85366.1"/>
    <property type="molecule type" value="Genomic_DNA"/>
</dbReference>
<feature type="compositionally biased region" description="Low complexity" evidence="1">
    <location>
        <begin position="151"/>
        <end position="171"/>
    </location>
</feature>
<comment type="caution">
    <text evidence="3">The sequence shown here is derived from an EMBL/GenBank/DDBJ whole genome shotgun (WGS) entry which is preliminary data.</text>
</comment>
<gene>
    <name evidence="3" type="ORF">C1I93_28675</name>
</gene>
<evidence type="ECO:0000313" key="4">
    <source>
        <dbReference type="Proteomes" id="UP000248627"/>
    </source>
</evidence>
<dbReference type="OrthoDB" id="3403484at2"/>
<feature type="region of interest" description="Disordered" evidence="1">
    <location>
        <begin position="145"/>
        <end position="171"/>
    </location>
</feature>
<organism evidence="3 4">
    <name type="scientific">Micromonospora endophytica</name>
    <dbReference type="NCBI Taxonomy" id="515350"/>
    <lineage>
        <taxon>Bacteria</taxon>
        <taxon>Bacillati</taxon>
        <taxon>Actinomycetota</taxon>
        <taxon>Actinomycetes</taxon>
        <taxon>Micromonosporales</taxon>
        <taxon>Micromonosporaceae</taxon>
        <taxon>Micromonospora</taxon>
    </lineage>
</organism>
<evidence type="ECO:0000256" key="1">
    <source>
        <dbReference type="SAM" id="MobiDB-lite"/>
    </source>
</evidence>